<dbReference type="Gene3D" id="3.40.630.30">
    <property type="match status" value="1"/>
</dbReference>
<keyword evidence="1" id="KW-0539">Nucleus</keyword>
<dbReference type="Pfam" id="PF11951">
    <property type="entry name" value="Fungal_trans_2"/>
    <property type="match status" value="1"/>
</dbReference>
<organism evidence="4 5">
    <name type="scientific">Chaetomidium leptoderma</name>
    <dbReference type="NCBI Taxonomy" id="669021"/>
    <lineage>
        <taxon>Eukaryota</taxon>
        <taxon>Fungi</taxon>
        <taxon>Dikarya</taxon>
        <taxon>Ascomycota</taxon>
        <taxon>Pezizomycotina</taxon>
        <taxon>Sordariomycetes</taxon>
        <taxon>Sordariomycetidae</taxon>
        <taxon>Sordariales</taxon>
        <taxon>Chaetomiaceae</taxon>
        <taxon>Chaetomidium</taxon>
    </lineage>
</organism>
<dbReference type="GO" id="GO:0008270">
    <property type="term" value="F:zinc ion binding"/>
    <property type="evidence" value="ECO:0007669"/>
    <property type="project" value="InterPro"/>
</dbReference>
<dbReference type="Proteomes" id="UP001302745">
    <property type="component" value="Unassembled WGS sequence"/>
</dbReference>
<dbReference type="InterPro" id="IPR053157">
    <property type="entry name" value="Sterol_Uptake_Regulator"/>
</dbReference>
<dbReference type="EMBL" id="MU857208">
    <property type="protein sequence ID" value="KAK4149069.1"/>
    <property type="molecule type" value="Genomic_DNA"/>
</dbReference>
<dbReference type="GO" id="GO:0016747">
    <property type="term" value="F:acyltransferase activity, transferring groups other than amino-acyl groups"/>
    <property type="evidence" value="ECO:0007669"/>
    <property type="project" value="InterPro"/>
</dbReference>
<dbReference type="PANTHER" id="PTHR47784:SF4">
    <property type="entry name" value="ZN(II)2CYS6 TRANSCRIPTION FACTOR (EUROFUNG)"/>
    <property type="match status" value="1"/>
</dbReference>
<feature type="domain" description="N-acetyltransferase" evidence="3">
    <location>
        <begin position="475"/>
        <end position="615"/>
    </location>
</feature>
<sequence>MMRRSHRKSRNGCLECKKRHTSRCLGKQLTLQCDETRPSCINCATVQRNCQFSTPRPAAEWPPSDRSASPQIPSAGPSTGPASTPAPPSAAFPGLQLFTSVKEPHSRVNMVHMELLHHSITDTALYPVPDSGMKSIILTTALREPYVMHSTLALSAHHLSVIRPNQQAYYYNLAMQLQTHALSLFNSIDVALLGDSVEKRVPVFIFSCVLGFHALCDTLSHRDPDFDSALSRFVAYIGLHRGLLTVMNGYWDELRKTELQVIFDDMVPAWFQVKSEGRECDGLRERLASAGLDAEELEATQHTLDVVQWVFDSRPGPEGRAYVLCSWAPMLRSPFVRMLEAGRPEALAVLAYYFLVMHHCREVWMIGGAGQHFLTLLANHFRGGDWYAWPPGTQLPPHQHIERIVQDPIPMARDFVVTRPQEPDAPRIAEIHLAAMDANPLLHAQFPAPESLKALEQFLEAYTVQQLRDSGSGVLVARDVDTGVVVGFAKWDSPTHPENVKLESGDMRYLEGCQRAFLDGYASLAEEAKRRCFPDQACYRLSFVCTDPAYQGLGAGSLLTRKVLEMAAVDGLPVYLESTEVAVPMYEKLGFKVIDGFEMKITRPGSTDSEDIYKESCMAWHPLSKQGGS</sequence>
<evidence type="ECO:0000259" key="3">
    <source>
        <dbReference type="PROSITE" id="PS51186"/>
    </source>
</evidence>
<dbReference type="SUPFAM" id="SSF55729">
    <property type="entry name" value="Acyl-CoA N-acyltransferases (Nat)"/>
    <property type="match status" value="1"/>
</dbReference>
<dbReference type="InterPro" id="IPR000182">
    <property type="entry name" value="GNAT_dom"/>
</dbReference>
<dbReference type="PANTHER" id="PTHR47784">
    <property type="entry name" value="STEROL UPTAKE CONTROL PROTEIN 2"/>
    <property type="match status" value="1"/>
</dbReference>
<accession>A0AAN6VCW0</accession>
<reference evidence="4" key="2">
    <citation type="submission" date="2023-05" db="EMBL/GenBank/DDBJ databases">
        <authorList>
            <consortium name="Lawrence Berkeley National Laboratory"/>
            <person name="Steindorff A."/>
            <person name="Hensen N."/>
            <person name="Bonometti L."/>
            <person name="Westerberg I."/>
            <person name="Brannstrom I.O."/>
            <person name="Guillou S."/>
            <person name="Cros-Aarteil S."/>
            <person name="Calhoun S."/>
            <person name="Haridas S."/>
            <person name="Kuo A."/>
            <person name="Mondo S."/>
            <person name="Pangilinan J."/>
            <person name="Riley R."/>
            <person name="Labutti K."/>
            <person name="Andreopoulos B."/>
            <person name="Lipzen A."/>
            <person name="Chen C."/>
            <person name="Yanf M."/>
            <person name="Daum C."/>
            <person name="Ng V."/>
            <person name="Clum A."/>
            <person name="Ohm R."/>
            <person name="Martin F."/>
            <person name="Silar P."/>
            <person name="Natvig D."/>
            <person name="Lalanne C."/>
            <person name="Gautier V."/>
            <person name="Ament-Velasquez S.L."/>
            <person name="Kruys A."/>
            <person name="Hutchinson M.I."/>
            <person name="Powell A.J."/>
            <person name="Barry K."/>
            <person name="Miller A.N."/>
            <person name="Grigoriev I.V."/>
            <person name="Debuchy R."/>
            <person name="Gladieux P."/>
            <person name="Thoren M.H."/>
            <person name="Johannesson H."/>
        </authorList>
    </citation>
    <scope>NUCLEOTIDE SEQUENCE</scope>
    <source>
        <strain evidence="4">CBS 538.74</strain>
    </source>
</reference>
<protein>
    <recommendedName>
        <fullName evidence="3">N-acetyltransferase domain-containing protein</fullName>
    </recommendedName>
</protein>
<reference evidence="4" key="1">
    <citation type="journal article" date="2023" name="Mol. Phylogenet. Evol.">
        <title>Genome-scale phylogeny and comparative genomics of the fungal order Sordariales.</title>
        <authorList>
            <person name="Hensen N."/>
            <person name="Bonometti L."/>
            <person name="Westerberg I."/>
            <person name="Brannstrom I.O."/>
            <person name="Guillou S."/>
            <person name="Cros-Aarteil S."/>
            <person name="Calhoun S."/>
            <person name="Haridas S."/>
            <person name="Kuo A."/>
            <person name="Mondo S."/>
            <person name="Pangilinan J."/>
            <person name="Riley R."/>
            <person name="LaButti K."/>
            <person name="Andreopoulos B."/>
            <person name="Lipzen A."/>
            <person name="Chen C."/>
            <person name="Yan M."/>
            <person name="Daum C."/>
            <person name="Ng V."/>
            <person name="Clum A."/>
            <person name="Steindorff A."/>
            <person name="Ohm R.A."/>
            <person name="Martin F."/>
            <person name="Silar P."/>
            <person name="Natvig D.O."/>
            <person name="Lalanne C."/>
            <person name="Gautier V."/>
            <person name="Ament-Velasquez S.L."/>
            <person name="Kruys A."/>
            <person name="Hutchinson M.I."/>
            <person name="Powell A.J."/>
            <person name="Barry K."/>
            <person name="Miller A.N."/>
            <person name="Grigoriev I.V."/>
            <person name="Debuchy R."/>
            <person name="Gladieux P."/>
            <person name="Hiltunen Thoren M."/>
            <person name="Johannesson H."/>
        </authorList>
    </citation>
    <scope>NUCLEOTIDE SEQUENCE</scope>
    <source>
        <strain evidence="4">CBS 538.74</strain>
    </source>
</reference>
<dbReference type="GO" id="GO:0001228">
    <property type="term" value="F:DNA-binding transcription activator activity, RNA polymerase II-specific"/>
    <property type="evidence" value="ECO:0007669"/>
    <property type="project" value="TreeGrafter"/>
</dbReference>
<proteinExistence type="predicted"/>
<dbReference type="PROSITE" id="PS51186">
    <property type="entry name" value="GNAT"/>
    <property type="match status" value="1"/>
</dbReference>
<feature type="compositionally biased region" description="Low complexity" evidence="2">
    <location>
        <begin position="73"/>
        <end position="83"/>
    </location>
</feature>
<evidence type="ECO:0000256" key="1">
    <source>
        <dbReference type="ARBA" id="ARBA00023242"/>
    </source>
</evidence>
<dbReference type="InterPro" id="IPR016181">
    <property type="entry name" value="Acyl_CoA_acyltransferase"/>
</dbReference>
<keyword evidence="5" id="KW-1185">Reference proteome</keyword>
<dbReference type="CDD" id="cd00067">
    <property type="entry name" value="GAL4"/>
    <property type="match status" value="1"/>
</dbReference>
<evidence type="ECO:0000313" key="5">
    <source>
        <dbReference type="Proteomes" id="UP001302745"/>
    </source>
</evidence>
<dbReference type="CDD" id="cd04301">
    <property type="entry name" value="NAT_SF"/>
    <property type="match status" value="1"/>
</dbReference>
<evidence type="ECO:0000313" key="4">
    <source>
        <dbReference type="EMBL" id="KAK4149069.1"/>
    </source>
</evidence>
<dbReference type="InterPro" id="IPR021858">
    <property type="entry name" value="Fun_TF"/>
</dbReference>
<gene>
    <name evidence="4" type="ORF">C8A00DRAFT_47244</name>
</gene>
<dbReference type="AlphaFoldDB" id="A0AAN6VCW0"/>
<evidence type="ECO:0000256" key="2">
    <source>
        <dbReference type="SAM" id="MobiDB-lite"/>
    </source>
</evidence>
<name>A0AAN6VCW0_9PEZI</name>
<dbReference type="Pfam" id="PF00583">
    <property type="entry name" value="Acetyltransf_1"/>
    <property type="match status" value="1"/>
</dbReference>
<feature type="region of interest" description="Disordered" evidence="2">
    <location>
        <begin position="54"/>
        <end position="89"/>
    </location>
</feature>
<dbReference type="InterPro" id="IPR001138">
    <property type="entry name" value="Zn2Cys6_DnaBD"/>
</dbReference>
<comment type="caution">
    <text evidence="4">The sequence shown here is derived from an EMBL/GenBank/DDBJ whole genome shotgun (WGS) entry which is preliminary data.</text>
</comment>